<reference evidence="2 4" key="1">
    <citation type="journal article" date="2014" name="BMC Genomics">
        <title>Genome sequence of Anopheles sinensis provides insight into genetics basis of mosquito competence for malaria parasites.</title>
        <authorList>
            <person name="Zhou D."/>
            <person name="Zhang D."/>
            <person name="Ding G."/>
            <person name="Shi L."/>
            <person name="Hou Q."/>
            <person name="Ye Y."/>
            <person name="Xu Y."/>
            <person name="Zhou H."/>
            <person name="Xiong C."/>
            <person name="Li S."/>
            <person name="Yu J."/>
            <person name="Hong S."/>
            <person name="Yu X."/>
            <person name="Zou P."/>
            <person name="Chen C."/>
            <person name="Chang X."/>
            <person name="Wang W."/>
            <person name="Lv Y."/>
            <person name="Sun Y."/>
            <person name="Ma L."/>
            <person name="Shen B."/>
            <person name="Zhu C."/>
        </authorList>
    </citation>
    <scope>NUCLEOTIDE SEQUENCE [LARGE SCALE GENOMIC DNA]</scope>
</reference>
<gene>
    <name evidence="2" type="ORF">ZHAS_00017913</name>
</gene>
<organism evidence="2">
    <name type="scientific">Anopheles sinensis</name>
    <name type="common">Mosquito</name>
    <dbReference type="NCBI Taxonomy" id="74873"/>
    <lineage>
        <taxon>Eukaryota</taxon>
        <taxon>Metazoa</taxon>
        <taxon>Ecdysozoa</taxon>
        <taxon>Arthropoda</taxon>
        <taxon>Hexapoda</taxon>
        <taxon>Insecta</taxon>
        <taxon>Pterygota</taxon>
        <taxon>Neoptera</taxon>
        <taxon>Endopterygota</taxon>
        <taxon>Diptera</taxon>
        <taxon>Nematocera</taxon>
        <taxon>Culicoidea</taxon>
        <taxon>Culicidae</taxon>
        <taxon>Anophelinae</taxon>
        <taxon>Anopheles</taxon>
    </lineage>
</organism>
<evidence type="ECO:0000313" key="3">
    <source>
        <dbReference type="EnsemblMetazoa" id="ASIC017913-PA"/>
    </source>
</evidence>
<feature type="compositionally biased region" description="Polar residues" evidence="1">
    <location>
        <begin position="1"/>
        <end position="12"/>
    </location>
</feature>
<name>A0A084WI41_ANOSI</name>
<dbReference type="Proteomes" id="UP000030765">
    <property type="component" value="Unassembled WGS sequence"/>
</dbReference>
<protein>
    <submittedName>
        <fullName evidence="2 3">Ecm33 domain-containing protein</fullName>
    </submittedName>
</protein>
<evidence type="ECO:0000313" key="4">
    <source>
        <dbReference type="Proteomes" id="UP000030765"/>
    </source>
</evidence>
<dbReference type="VEuPathDB" id="VectorBase:ASIC017913"/>
<sequence>MSDTVASSTGMSLLQPASFPLPGTAGRKSYTVVPYPAENLSTGANLDRRGSSKIRFPAKEELTGELSWWTRIGQDFIELERK</sequence>
<dbReference type="EnsemblMetazoa" id="ASIC017913-RA">
    <property type="protein sequence ID" value="ASIC017913-PA"/>
    <property type="gene ID" value="ASIC017913"/>
</dbReference>
<feature type="region of interest" description="Disordered" evidence="1">
    <location>
        <begin position="1"/>
        <end position="23"/>
    </location>
</feature>
<dbReference type="AlphaFoldDB" id="A0A084WI41"/>
<keyword evidence="4" id="KW-1185">Reference proteome</keyword>
<reference evidence="3" key="2">
    <citation type="submission" date="2020-05" db="UniProtKB">
        <authorList>
            <consortium name="EnsemblMetazoa"/>
        </authorList>
    </citation>
    <scope>IDENTIFICATION</scope>
</reference>
<evidence type="ECO:0000313" key="2">
    <source>
        <dbReference type="EMBL" id="KFB49885.1"/>
    </source>
</evidence>
<dbReference type="EMBL" id="KE525347">
    <property type="protein sequence ID" value="KFB49885.1"/>
    <property type="molecule type" value="Genomic_DNA"/>
</dbReference>
<evidence type="ECO:0000256" key="1">
    <source>
        <dbReference type="SAM" id="MobiDB-lite"/>
    </source>
</evidence>
<proteinExistence type="predicted"/>
<accession>A0A084WI41</accession>
<dbReference type="EMBL" id="ATLV01023913">
    <property type="status" value="NOT_ANNOTATED_CDS"/>
    <property type="molecule type" value="Genomic_DNA"/>
</dbReference>